<proteinExistence type="predicted"/>
<evidence type="ECO:0000313" key="2">
    <source>
        <dbReference type="Proteomes" id="UP000315711"/>
    </source>
</evidence>
<dbReference type="AlphaFoldDB" id="A0A562QQE0"/>
<name>A0A562QQE0_9BACI</name>
<dbReference type="Proteomes" id="UP000315711">
    <property type="component" value="Unassembled WGS sequence"/>
</dbReference>
<keyword evidence="2" id="KW-1185">Reference proteome</keyword>
<dbReference type="EMBL" id="VLKZ01000002">
    <property type="protein sequence ID" value="TWI58968.1"/>
    <property type="molecule type" value="Genomic_DNA"/>
</dbReference>
<evidence type="ECO:0000313" key="1">
    <source>
        <dbReference type="EMBL" id="TWI58968.1"/>
    </source>
</evidence>
<comment type="caution">
    <text evidence="1">The sequence shown here is derived from an EMBL/GenBank/DDBJ whole genome shotgun (WGS) entry which is preliminary data.</text>
</comment>
<accession>A0A562QQE0</accession>
<gene>
    <name evidence="1" type="ORF">IQ10_00677</name>
</gene>
<reference evidence="1 2" key="1">
    <citation type="journal article" date="2015" name="Stand. Genomic Sci.">
        <title>Genomic Encyclopedia of Bacterial and Archaeal Type Strains, Phase III: the genomes of soil and plant-associated and newly described type strains.</title>
        <authorList>
            <person name="Whitman W.B."/>
            <person name="Woyke T."/>
            <person name="Klenk H.P."/>
            <person name="Zhou Y."/>
            <person name="Lilburn T.G."/>
            <person name="Beck B.J."/>
            <person name="De Vos P."/>
            <person name="Vandamme P."/>
            <person name="Eisen J.A."/>
            <person name="Garrity G."/>
            <person name="Hugenholtz P."/>
            <person name="Kyrpides N.C."/>
        </authorList>
    </citation>
    <scope>NUCLEOTIDE SEQUENCE [LARGE SCALE GENOMIC DNA]</scope>
    <source>
        <strain evidence="1 2">CGMCC 1.10116</strain>
    </source>
</reference>
<dbReference type="InterPro" id="IPR020108">
    <property type="entry name" value="Spore_coat_CotD"/>
</dbReference>
<keyword evidence="1" id="KW-0946">Virion</keyword>
<sequence length="178" mass="18614">MHCRPRPTVCKLPTTTQMMPAQVAPTQHNIVEKTCEYIVPEVFPSHTTNVTNHVYKHVKSFPQTQSFEENISHQQFVDPTAGRPPVAGAMAGPGMGAPVAGAMYGPQAGAMYGPQAGGPVAGAMYGPQAGGPVAGAMAPPRPNMMGPMGGYGMPNAPVMGAMSPMHHGKHHKSCGCKR</sequence>
<dbReference type="OrthoDB" id="2455195at2"/>
<protein>
    <submittedName>
        <fullName evidence="1">Spore coat protein D</fullName>
    </submittedName>
</protein>
<keyword evidence="1" id="KW-0167">Capsid protein</keyword>
<dbReference type="RefSeq" id="WP_144449068.1">
    <property type="nucleotide sequence ID" value="NZ_VLKZ01000002.1"/>
</dbReference>
<dbReference type="Pfam" id="PF11122">
    <property type="entry name" value="Spore-coat_CotD"/>
    <property type="match status" value="1"/>
</dbReference>
<organism evidence="1 2">
    <name type="scientific">Halalkalibacter nanhaiisediminis</name>
    <dbReference type="NCBI Taxonomy" id="688079"/>
    <lineage>
        <taxon>Bacteria</taxon>
        <taxon>Bacillati</taxon>
        <taxon>Bacillota</taxon>
        <taxon>Bacilli</taxon>
        <taxon>Bacillales</taxon>
        <taxon>Bacillaceae</taxon>
        <taxon>Halalkalibacter</taxon>
    </lineage>
</organism>